<gene>
    <name evidence="2" type="ORF">ECPE_LOCUS1173</name>
</gene>
<accession>A0A183A2I8</accession>
<dbReference type="PROSITE" id="PS50988">
    <property type="entry name" value="TROVE"/>
    <property type="match status" value="1"/>
</dbReference>
<dbReference type="InterPro" id="IPR052652">
    <property type="entry name" value="Telomerase_Complex_Comp"/>
</dbReference>
<dbReference type="InterPro" id="IPR037214">
    <property type="entry name" value="TROVE_dom_sf"/>
</dbReference>
<dbReference type="PANTHER" id="PTHR44791:SF1">
    <property type="entry name" value="TELOMERASE PROTEIN COMPONENT 1"/>
    <property type="match status" value="1"/>
</dbReference>
<keyword evidence="3" id="KW-1185">Reference proteome</keyword>
<reference evidence="4" key="1">
    <citation type="submission" date="2016-06" db="UniProtKB">
        <authorList>
            <consortium name="WormBaseParasite"/>
        </authorList>
    </citation>
    <scope>IDENTIFICATION</scope>
</reference>
<dbReference type="PANTHER" id="PTHR44791">
    <property type="entry name" value="TELOMERASE PROTEIN COMPONENT 1 TEP1"/>
    <property type="match status" value="1"/>
</dbReference>
<dbReference type="WBParaSite" id="ECPE_0000117301-mRNA-1">
    <property type="protein sequence ID" value="ECPE_0000117301-mRNA-1"/>
    <property type="gene ID" value="ECPE_0000117301"/>
</dbReference>
<dbReference type="GO" id="GO:0000722">
    <property type="term" value="P:telomere maintenance via recombination"/>
    <property type="evidence" value="ECO:0007669"/>
    <property type="project" value="TreeGrafter"/>
</dbReference>
<reference evidence="2 3" key="2">
    <citation type="submission" date="2018-11" db="EMBL/GenBank/DDBJ databases">
        <authorList>
            <consortium name="Pathogen Informatics"/>
        </authorList>
    </citation>
    <scope>NUCLEOTIDE SEQUENCE [LARGE SCALE GENOMIC DNA]</scope>
    <source>
        <strain evidence="2 3">Egypt</strain>
    </source>
</reference>
<name>A0A183A2I8_9TREM</name>
<dbReference type="Pfam" id="PF05731">
    <property type="entry name" value="TROVE"/>
    <property type="match status" value="1"/>
</dbReference>
<dbReference type="GO" id="GO:0070034">
    <property type="term" value="F:telomerase RNA binding"/>
    <property type="evidence" value="ECO:0007669"/>
    <property type="project" value="TreeGrafter"/>
</dbReference>
<feature type="domain" description="TROVE" evidence="1">
    <location>
        <begin position="1"/>
        <end position="125"/>
    </location>
</feature>
<protein>
    <submittedName>
        <fullName evidence="4">TROVE domain-containing protein</fullName>
    </submittedName>
</protein>
<dbReference type="OrthoDB" id="427368at2759"/>
<dbReference type="GO" id="GO:0003720">
    <property type="term" value="F:telomerase activity"/>
    <property type="evidence" value="ECO:0007669"/>
    <property type="project" value="TreeGrafter"/>
</dbReference>
<proteinExistence type="predicted"/>
<evidence type="ECO:0000313" key="3">
    <source>
        <dbReference type="Proteomes" id="UP000272942"/>
    </source>
</evidence>
<dbReference type="EMBL" id="UZAN01005882">
    <property type="protein sequence ID" value="VDP34252.1"/>
    <property type="molecule type" value="Genomic_DNA"/>
</dbReference>
<evidence type="ECO:0000259" key="1">
    <source>
        <dbReference type="PROSITE" id="PS50988"/>
    </source>
</evidence>
<dbReference type="GO" id="GO:0005697">
    <property type="term" value="C:telomerase holoenzyme complex"/>
    <property type="evidence" value="ECO:0007669"/>
    <property type="project" value="TreeGrafter"/>
</dbReference>
<dbReference type="AlphaFoldDB" id="A0A183A2I8"/>
<sequence length="125" mass="14355">MTTYGSKKISLPKPMRRNMIAKFAEFDEYQLGDSHSFVNSRQTYLTMKYLIRILHIHTPTFAVMCLLRKKYPSSATEFVRLGLEGSWDPSLAGTRMKFPSPVTWETELSKNGNNASTWESLISKL</sequence>
<evidence type="ECO:0000313" key="4">
    <source>
        <dbReference type="WBParaSite" id="ECPE_0000117301-mRNA-1"/>
    </source>
</evidence>
<dbReference type="Proteomes" id="UP000272942">
    <property type="component" value="Unassembled WGS sequence"/>
</dbReference>
<dbReference type="SUPFAM" id="SSF140864">
    <property type="entry name" value="TROVE domain-like"/>
    <property type="match status" value="1"/>
</dbReference>
<evidence type="ECO:0000313" key="2">
    <source>
        <dbReference type="EMBL" id="VDP34252.1"/>
    </source>
</evidence>
<dbReference type="InterPro" id="IPR008858">
    <property type="entry name" value="TROVE_dom"/>
</dbReference>
<organism evidence="4">
    <name type="scientific">Echinostoma caproni</name>
    <dbReference type="NCBI Taxonomy" id="27848"/>
    <lineage>
        <taxon>Eukaryota</taxon>
        <taxon>Metazoa</taxon>
        <taxon>Spiralia</taxon>
        <taxon>Lophotrochozoa</taxon>
        <taxon>Platyhelminthes</taxon>
        <taxon>Trematoda</taxon>
        <taxon>Digenea</taxon>
        <taxon>Plagiorchiida</taxon>
        <taxon>Echinostomata</taxon>
        <taxon>Echinostomatoidea</taxon>
        <taxon>Echinostomatidae</taxon>
        <taxon>Echinostoma</taxon>
    </lineage>
</organism>